<evidence type="ECO:0000313" key="2">
    <source>
        <dbReference type="EMBL" id="CAB5170739.1"/>
    </source>
</evidence>
<sequence length="448" mass="51041">MGLLDNIKNYVFPTPQSRPNALSEYGAEWRGTSKVEKNLRGYITPVQLQRIRHDVQAWRDAIKEAEQAWYPHRVRMQRMYNDTILNGHVYSCLKRRKDLTLLRDWAFENKGEVVNEDVTAMFNEKWFAKFLEYALEAKFFGYSLIALGDFENDKFPDLSIIRRFNISPDRLNVTSYVYSLSGAQFLEEPYADWHVWVDTPTDVGISKVGYGLLYYVAIYEIICRNVMGFNTDAAELYGMPIRKGKTSKTNEDERKEFESALANMGSAGYILTDMMDEVDLVETKGNGQGFKIYESLELRCEKKISKIILGHADALDSIPGKLGNNSEESPAQQALEDTAAVDAAFLEDVVNDVLLPKLRKIGMSIPEDLKFCFSNNHELVEQRQKEDANNKLTADIALAMKNAGFEMDAKYFEERTGIPTTKIAAPTIPTAPQNISAKIKNKLSEFYR</sequence>
<evidence type="ECO:0000313" key="1">
    <source>
        <dbReference type="EMBL" id="CAB4126211.1"/>
    </source>
</evidence>
<evidence type="ECO:0008006" key="3">
    <source>
        <dbReference type="Google" id="ProtNLM"/>
    </source>
</evidence>
<proteinExistence type="predicted"/>
<reference evidence="1" key="1">
    <citation type="submission" date="2020-04" db="EMBL/GenBank/DDBJ databases">
        <authorList>
            <person name="Chiriac C."/>
            <person name="Salcher M."/>
            <person name="Ghai R."/>
            <person name="Kavagutti S V."/>
        </authorList>
    </citation>
    <scope>NUCLEOTIDE SEQUENCE</scope>
</reference>
<gene>
    <name evidence="2" type="ORF">UFOVP153_37</name>
    <name evidence="1" type="ORF">UFOVP69_21</name>
</gene>
<dbReference type="EMBL" id="LR798204">
    <property type="protein sequence ID" value="CAB5170739.1"/>
    <property type="molecule type" value="Genomic_DNA"/>
</dbReference>
<name>A0A6J5KW05_9CAUD</name>
<dbReference type="InterPro" id="IPR009279">
    <property type="entry name" value="Portal_Mu"/>
</dbReference>
<organism evidence="1">
    <name type="scientific">uncultured Caudovirales phage</name>
    <dbReference type="NCBI Taxonomy" id="2100421"/>
    <lineage>
        <taxon>Viruses</taxon>
        <taxon>Duplodnaviria</taxon>
        <taxon>Heunggongvirae</taxon>
        <taxon>Uroviricota</taxon>
        <taxon>Caudoviricetes</taxon>
        <taxon>Peduoviridae</taxon>
        <taxon>Maltschvirus</taxon>
        <taxon>Maltschvirus maltsch</taxon>
    </lineage>
</organism>
<protein>
    <recommendedName>
        <fullName evidence="3">DUF935 family protein</fullName>
    </recommendedName>
</protein>
<accession>A0A6J5KW05</accession>
<dbReference type="EMBL" id="LR796194">
    <property type="protein sequence ID" value="CAB4126211.1"/>
    <property type="molecule type" value="Genomic_DNA"/>
</dbReference>
<dbReference type="Pfam" id="PF06074">
    <property type="entry name" value="Portal_Mu"/>
    <property type="match status" value="1"/>
</dbReference>